<dbReference type="PANTHER" id="PTHR37540:SF5">
    <property type="entry name" value="TRANSCRIPTION FACTOR DOMAIN-CONTAINING PROTEIN"/>
    <property type="match status" value="1"/>
</dbReference>
<gene>
    <name evidence="2" type="ORF">NKR19_g1579</name>
</gene>
<dbReference type="EMBL" id="JANBVN010000015">
    <property type="protein sequence ID" value="KAJ9162082.1"/>
    <property type="molecule type" value="Genomic_DNA"/>
</dbReference>
<dbReference type="AlphaFoldDB" id="A0AA38VNW4"/>
<keyword evidence="1" id="KW-0539">Nucleus</keyword>
<dbReference type="InterPro" id="IPR021858">
    <property type="entry name" value="Fun_TF"/>
</dbReference>
<accession>A0AA38VNW4</accession>
<protein>
    <submittedName>
        <fullName evidence="2">Uncharacterized protein</fullName>
    </submittedName>
</protein>
<proteinExistence type="predicted"/>
<reference evidence="2" key="1">
    <citation type="submission" date="2022-07" db="EMBL/GenBank/DDBJ databases">
        <title>Fungi with potential for degradation of polypropylene.</title>
        <authorList>
            <person name="Gostincar C."/>
        </authorList>
    </citation>
    <scope>NUCLEOTIDE SEQUENCE</scope>
    <source>
        <strain evidence="2">EXF-13287</strain>
    </source>
</reference>
<dbReference type="Pfam" id="PF11951">
    <property type="entry name" value="Fungal_trans_2"/>
    <property type="match status" value="1"/>
</dbReference>
<evidence type="ECO:0000313" key="3">
    <source>
        <dbReference type="Proteomes" id="UP001174691"/>
    </source>
</evidence>
<dbReference type="Proteomes" id="UP001174691">
    <property type="component" value="Unassembled WGS sequence"/>
</dbReference>
<sequence length="444" mass="48738">MRDIGKSRRKRSRPITFDLDVPEPCTVPSSVVDIGQNGINENCVGLLGTHVAKTLHPYGYYAVEPDERARQLFHFMTGSAGDLYRPFRLEWFATAVADRCSFYLCLANGAMFYHRTIAGGSYEYSDYEESANYFSCCTSLLARRLGCPGEGVSEGVINTVLGFLCHDAAVGKMDRWSIHMAGLRLIVQLRQGFNGLSHLTHMFAFWFELTGCAILDTAPRFPIPVGLPLGSLSNCELSPTLTRTISTLAILGSPHLLEACRGLKQTASVADFLNNNGHEPQFWEDGMGATRVLGPAAHCALSIPRMTSEAFAPTDTSAEVLCEMVRLALLLLVAKIKGAFSLIAGEMVPLQRKFEDMLPLVPDAFGLCPELVIWCVIAVTCSHKRETRHSLTSAIRYAMARMSMSTAAEAIEVAKTIIWVEKTMAAESEDLILDIQSAPRVDDT</sequence>
<keyword evidence="3" id="KW-1185">Reference proteome</keyword>
<name>A0AA38VNW4_9PEZI</name>
<organism evidence="2 3">
    <name type="scientific">Coniochaeta hoffmannii</name>
    <dbReference type="NCBI Taxonomy" id="91930"/>
    <lineage>
        <taxon>Eukaryota</taxon>
        <taxon>Fungi</taxon>
        <taxon>Dikarya</taxon>
        <taxon>Ascomycota</taxon>
        <taxon>Pezizomycotina</taxon>
        <taxon>Sordariomycetes</taxon>
        <taxon>Sordariomycetidae</taxon>
        <taxon>Coniochaetales</taxon>
        <taxon>Coniochaetaceae</taxon>
        <taxon>Coniochaeta</taxon>
    </lineage>
</organism>
<evidence type="ECO:0000313" key="2">
    <source>
        <dbReference type="EMBL" id="KAJ9162082.1"/>
    </source>
</evidence>
<evidence type="ECO:0000256" key="1">
    <source>
        <dbReference type="ARBA" id="ARBA00023242"/>
    </source>
</evidence>
<comment type="caution">
    <text evidence="2">The sequence shown here is derived from an EMBL/GenBank/DDBJ whole genome shotgun (WGS) entry which is preliminary data.</text>
</comment>
<dbReference type="PANTHER" id="PTHR37540">
    <property type="entry name" value="TRANSCRIPTION FACTOR (ACR-2), PUTATIVE-RELATED-RELATED"/>
    <property type="match status" value="1"/>
</dbReference>